<dbReference type="AlphaFoldDB" id="A0A7W7XCA0"/>
<dbReference type="Pfam" id="PF13602">
    <property type="entry name" value="ADH_zinc_N_2"/>
    <property type="match status" value="1"/>
</dbReference>
<proteinExistence type="predicted"/>
<keyword evidence="1" id="KW-0521">NADP</keyword>
<dbReference type="PANTHER" id="PTHR48106">
    <property type="entry name" value="QUINONE OXIDOREDUCTASE PIG3-RELATED"/>
    <property type="match status" value="1"/>
</dbReference>
<sequence>MEAIVYEEFGGPEVLRHEAGVAEPEPGPGEVRVKVAAVGLNPVDWKRRYGWVEQFYPTTFPAVPGLEFAGTVDALGEGVTDLAVGDEVLGWTKTGAYAEYAIAGTVAPKPAGLSWEAAASLPVAGETAQRVLDLLRVREGETLFLHGAAGVVGSVAVQLAVAAGITVIGSASESNHGYLRELGAIPVAYGDGLADRVRAAAPQGVDAVFDAAGHGVLPVAIELLGGGEAAKERIVTIAATDAEEHGIVFSGVTGDPEAVRAGLTAQARLAAEGALTVRLAESLPLKEAARAQESSESGHVRGKIVLIP</sequence>
<dbReference type="CDD" id="cd05289">
    <property type="entry name" value="MDR_like_2"/>
    <property type="match status" value="1"/>
</dbReference>
<dbReference type="Pfam" id="PF08240">
    <property type="entry name" value="ADH_N"/>
    <property type="match status" value="1"/>
</dbReference>
<dbReference type="SMART" id="SM00829">
    <property type="entry name" value="PKS_ER"/>
    <property type="match status" value="1"/>
</dbReference>
<dbReference type="SUPFAM" id="SSF51735">
    <property type="entry name" value="NAD(P)-binding Rossmann-fold domains"/>
    <property type="match status" value="1"/>
</dbReference>
<gene>
    <name evidence="4" type="ORF">GGE06_002933</name>
</gene>
<dbReference type="InterPro" id="IPR036291">
    <property type="entry name" value="NAD(P)-bd_dom_sf"/>
</dbReference>
<reference evidence="4 5" key="1">
    <citation type="submission" date="2020-08" db="EMBL/GenBank/DDBJ databases">
        <title>Genomic Encyclopedia of Type Strains, Phase III (KMG-III): the genomes of soil and plant-associated and newly described type strains.</title>
        <authorList>
            <person name="Whitman W."/>
        </authorList>
    </citation>
    <scope>NUCLEOTIDE SEQUENCE [LARGE SCALE GENOMIC DNA]</scope>
    <source>
        <strain evidence="4 5">SFB5A</strain>
    </source>
</reference>
<accession>A0A7W7XCA0</accession>
<dbReference type="EMBL" id="JACHJY010000004">
    <property type="protein sequence ID" value="MBB4982023.1"/>
    <property type="molecule type" value="Genomic_DNA"/>
</dbReference>
<comment type="caution">
    <text evidence="4">The sequence shown here is derived from an EMBL/GenBank/DDBJ whole genome shotgun (WGS) entry which is preliminary data.</text>
</comment>
<dbReference type="Proteomes" id="UP000582643">
    <property type="component" value="Unassembled WGS sequence"/>
</dbReference>
<protein>
    <submittedName>
        <fullName evidence="4">NADPH:quinone reductase-like Zn-dependent oxidoreductase</fullName>
    </submittedName>
</protein>
<dbReference type="InterPro" id="IPR011032">
    <property type="entry name" value="GroES-like_sf"/>
</dbReference>
<dbReference type="InterPro" id="IPR020843">
    <property type="entry name" value="ER"/>
</dbReference>
<evidence type="ECO:0000256" key="1">
    <source>
        <dbReference type="ARBA" id="ARBA00022857"/>
    </source>
</evidence>
<dbReference type="Gene3D" id="3.40.50.720">
    <property type="entry name" value="NAD(P)-binding Rossmann-like Domain"/>
    <property type="match status" value="1"/>
</dbReference>
<dbReference type="RefSeq" id="WP_116160288.1">
    <property type="nucleotide sequence ID" value="NZ_JACHJY010000004.1"/>
</dbReference>
<feature type="domain" description="Enoyl reductase (ER)" evidence="3">
    <location>
        <begin position="10"/>
        <end position="306"/>
    </location>
</feature>
<evidence type="ECO:0000313" key="4">
    <source>
        <dbReference type="EMBL" id="MBB4982023.1"/>
    </source>
</evidence>
<name>A0A7W7XCA0_9ACTN</name>
<organism evidence="4 5">
    <name type="scientific">Streptomyces nymphaeiformis</name>
    <dbReference type="NCBI Taxonomy" id="2663842"/>
    <lineage>
        <taxon>Bacteria</taxon>
        <taxon>Bacillati</taxon>
        <taxon>Actinomycetota</taxon>
        <taxon>Actinomycetes</taxon>
        <taxon>Kitasatosporales</taxon>
        <taxon>Streptomycetaceae</taxon>
        <taxon>Streptomyces</taxon>
    </lineage>
</organism>
<dbReference type="GO" id="GO:0070402">
    <property type="term" value="F:NADPH binding"/>
    <property type="evidence" value="ECO:0007669"/>
    <property type="project" value="TreeGrafter"/>
</dbReference>
<dbReference type="InterPro" id="IPR013154">
    <property type="entry name" value="ADH-like_N"/>
</dbReference>
<keyword evidence="5" id="KW-1185">Reference proteome</keyword>
<dbReference type="GO" id="GO:0016651">
    <property type="term" value="F:oxidoreductase activity, acting on NAD(P)H"/>
    <property type="evidence" value="ECO:0007669"/>
    <property type="project" value="TreeGrafter"/>
</dbReference>
<evidence type="ECO:0000259" key="3">
    <source>
        <dbReference type="SMART" id="SM00829"/>
    </source>
</evidence>
<evidence type="ECO:0000313" key="5">
    <source>
        <dbReference type="Proteomes" id="UP000582643"/>
    </source>
</evidence>
<evidence type="ECO:0000256" key="2">
    <source>
        <dbReference type="ARBA" id="ARBA00023002"/>
    </source>
</evidence>
<keyword evidence="2" id="KW-0560">Oxidoreductase</keyword>
<dbReference type="SUPFAM" id="SSF50129">
    <property type="entry name" value="GroES-like"/>
    <property type="match status" value="1"/>
</dbReference>
<dbReference type="Gene3D" id="3.90.180.10">
    <property type="entry name" value="Medium-chain alcohol dehydrogenases, catalytic domain"/>
    <property type="match status" value="1"/>
</dbReference>